<organism evidence="3 4">
    <name type="scientific">Candidatus Iainarchaeum sp</name>
    <dbReference type="NCBI Taxonomy" id="3101447"/>
    <lineage>
        <taxon>Archaea</taxon>
        <taxon>Candidatus Iainarchaeota</taxon>
        <taxon>Candidatus Iainarchaeia</taxon>
        <taxon>Candidatus Iainarchaeales</taxon>
        <taxon>Candidatus Iainarchaeaceae</taxon>
        <taxon>Candidatus Iainarchaeum</taxon>
    </lineage>
</organism>
<protein>
    <submittedName>
        <fullName evidence="3">ABC transporter substrate-binding protein</fullName>
    </submittedName>
</protein>
<keyword evidence="1" id="KW-0732">Signal</keyword>
<dbReference type="Proteomes" id="UP000675968">
    <property type="component" value="Unassembled WGS sequence"/>
</dbReference>
<sequence>MKTGFLLLVLTVAIVAFSGCVQNNEPDSQEKLNIAVLIPQTGPAASLGQDFFRGMELAQKDLNNSDLALHIEDTKTDPKEAVTALNNLIDSNQAGVILTIQALHVSPILPIAEQHSIPVFAALTSLDPSEYTRKSEYAFLMYPLPSDQISKIVNFLDKKQYQKVALLIIQDEFGQAMQKKFKDEFRGEILIQENYQLSQTDFRTTLSKIKATNPDAIFFLGYPPHALNFLKQRSELGMENIPVVSTEDIQSNFVQENAKGLLGEVYSLVPSALVESGKAEQFRAAFKSQYGSEPDFVAHYGYDLMLVLDALVKKQITKGTVQELKINGVAGPIVFNQYGEAQIELVFVTAGYRTPVNFP</sequence>
<dbReference type="Gene3D" id="3.40.50.2300">
    <property type="match status" value="2"/>
</dbReference>
<dbReference type="InterPro" id="IPR028081">
    <property type="entry name" value="Leu-bd"/>
</dbReference>
<dbReference type="EMBL" id="JAGVWC010000010">
    <property type="protein sequence ID" value="MBS3061606.1"/>
    <property type="molecule type" value="Genomic_DNA"/>
</dbReference>
<gene>
    <name evidence="3" type="ORF">J4215_03420</name>
</gene>
<comment type="caution">
    <text evidence="3">The sequence shown here is derived from an EMBL/GenBank/DDBJ whole genome shotgun (WGS) entry which is preliminary data.</text>
</comment>
<evidence type="ECO:0000256" key="1">
    <source>
        <dbReference type="ARBA" id="ARBA00022729"/>
    </source>
</evidence>
<dbReference type="InterPro" id="IPR051010">
    <property type="entry name" value="BCAA_transport"/>
</dbReference>
<feature type="domain" description="Leucine-binding protein" evidence="2">
    <location>
        <begin position="32"/>
        <end position="315"/>
    </location>
</feature>
<dbReference type="PANTHER" id="PTHR30483">
    <property type="entry name" value="LEUCINE-SPECIFIC-BINDING PROTEIN"/>
    <property type="match status" value="1"/>
</dbReference>
<reference evidence="3" key="2">
    <citation type="submission" date="2021-05" db="EMBL/GenBank/DDBJ databases">
        <title>Protein family content uncovers lineage relationships and bacterial pathway maintenance mechanisms in DPANN archaea.</title>
        <authorList>
            <person name="Castelle C.J."/>
            <person name="Meheust R."/>
            <person name="Jaffe A.L."/>
            <person name="Seitz K."/>
            <person name="Gong X."/>
            <person name="Baker B.J."/>
            <person name="Banfield J.F."/>
        </authorList>
    </citation>
    <scope>NUCLEOTIDE SEQUENCE</scope>
    <source>
        <strain evidence="3">RIFCSPLOWO2_01_FULL_AR10_48_17</strain>
    </source>
</reference>
<dbReference type="AlphaFoldDB" id="A0A8T4LFD6"/>
<name>A0A8T4LFD6_9ARCH</name>
<evidence type="ECO:0000313" key="4">
    <source>
        <dbReference type="Proteomes" id="UP000675968"/>
    </source>
</evidence>
<reference evidence="3" key="1">
    <citation type="submission" date="2021-03" db="EMBL/GenBank/DDBJ databases">
        <authorList>
            <person name="Jaffe A."/>
        </authorList>
    </citation>
    <scope>NUCLEOTIDE SEQUENCE</scope>
    <source>
        <strain evidence="3">RIFCSPLOWO2_01_FULL_AR10_48_17</strain>
    </source>
</reference>
<dbReference type="Pfam" id="PF13458">
    <property type="entry name" value="Peripla_BP_6"/>
    <property type="match status" value="1"/>
</dbReference>
<evidence type="ECO:0000259" key="2">
    <source>
        <dbReference type="Pfam" id="PF13458"/>
    </source>
</evidence>
<dbReference type="PANTHER" id="PTHR30483:SF6">
    <property type="entry name" value="PERIPLASMIC BINDING PROTEIN OF ABC TRANSPORTER FOR NATURAL AMINO ACIDS"/>
    <property type="match status" value="1"/>
</dbReference>
<dbReference type="PROSITE" id="PS51257">
    <property type="entry name" value="PROKAR_LIPOPROTEIN"/>
    <property type="match status" value="1"/>
</dbReference>
<accession>A0A8T4LFD6</accession>
<proteinExistence type="predicted"/>
<evidence type="ECO:0000313" key="3">
    <source>
        <dbReference type="EMBL" id="MBS3061606.1"/>
    </source>
</evidence>
<dbReference type="SUPFAM" id="SSF53822">
    <property type="entry name" value="Periplasmic binding protein-like I"/>
    <property type="match status" value="1"/>
</dbReference>
<dbReference type="InterPro" id="IPR028082">
    <property type="entry name" value="Peripla_BP_I"/>
</dbReference>